<organism evidence="4 5">
    <name type="scientific">Marinobacter guineae</name>
    <dbReference type="NCBI Taxonomy" id="432303"/>
    <lineage>
        <taxon>Bacteria</taxon>
        <taxon>Pseudomonadati</taxon>
        <taxon>Pseudomonadota</taxon>
        <taxon>Gammaproteobacteria</taxon>
        <taxon>Pseudomonadales</taxon>
        <taxon>Marinobacteraceae</taxon>
        <taxon>Marinobacter</taxon>
    </lineage>
</organism>
<sequence>MRLILILLIAFTPPAIAQVYKWTDESGVTHFGSQPPPGTKEEVKIQNIESGSTGDDASRESDIIRQARELERQRERASLRNAEARYRERVTEIREDYQSRPDYICQGAENRLQSARERWDTKKKQGYTINEERYYEQQIRDRERHRNNVCR</sequence>
<feature type="signal peptide" evidence="2">
    <location>
        <begin position="1"/>
        <end position="17"/>
    </location>
</feature>
<comment type="caution">
    <text evidence="4">The sequence shown here is derived from an EMBL/GenBank/DDBJ whole genome shotgun (WGS) entry which is preliminary data.</text>
</comment>
<feature type="domain" description="DUF4124" evidence="3">
    <location>
        <begin position="7"/>
        <end position="46"/>
    </location>
</feature>
<evidence type="ECO:0000256" key="1">
    <source>
        <dbReference type="SAM" id="Coils"/>
    </source>
</evidence>
<accession>A0A2G1VBN9</accession>
<evidence type="ECO:0000313" key="5">
    <source>
        <dbReference type="Proteomes" id="UP000229044"/>
    </source>
</evidence>
<feature type="chain" id="PRO_5013921628" description="DUF4124 domain-containing protein" evidence="2">
    <location>
        <begin position="18"/>
        <end position="151"/>
    </location>
</feature>
<reference evidence="4 5" key="1">
    <citation type="submission" date="2017-09" db="EMBL/GenBank/DDBJ databases">
        <title>The draft genome sequences of Marinobacter guineae M3B.</title>
        <authorList>
            <person name="Cao J."/>
        </authorList>
    </citation>
    <scope>NUCLEOTIDE SEQUENCE [LARGE SCALE GENOMIC DNA]</scope>
    <source>
        <strain evidence="4 5">M3B</strain>
    </source>
</reference>
<proteinExistence type="predicted"/>
<evidence type="ECO:0000256" key="2">
    <source>
        <dbReference type="SAM" id="SignalP"/>
    </source>
</evidence>
<keyword evidence="5" id="KW-1185">Reference proteome</keyword>
<dbReference type="InterPro" id="IPR025392">
    <property type="entry name" value="DUF4124"/>
</dbReference>
<keyword evidence="1" id="KW-0175">Coiled coil</keyword>
<gene>
    <name evidence="4" type="ORF">CLH62_14625</name>
</gene>
<dbReference type="AlphaFoldDB" id="A0A2G1VBN9"/>
<dbReference type="Proteomes" id="UP000229044">
    <property type="component" value="Unassembled WGS sequence"/>
</dbReference>
<dbReference type="Pfam" id="PF13511">
    <property type="entry name" value="DUF4124"/>
    <property type="match status" value="1"/>
</dbReference>
<feature type="coiled-coil region" evidence="1">
    <location>
        <begin position="60"/>
        <end position="87"/>
    </location>
</feature>
<evidence type="ECO:0000313" key="4">
    <source>
        <dbReference type="EMBL" id="PHQ24166.1"/>
    </source>
</evidence>
<protein>
    <recommendedName>
        <fullName evidence="3">DUF4124 domain-containing protein</fullName>
    </recommendedName>
</protein>
<dbReference type="OrthoDB" id="7068596at2"/>
<evidence type="ECO:0000259" key="3">
    <source>
        <dbReference type="Pfam" id="PF13511"/>
    </source>
</evidence>
<dbReference type="EMBL" id="NTFI01000005">
    <property type="protein sequence ID" value="PHQ24166.1"/>
    <property type="molecule type" value="Genomic_DNA"/>
</dbReference>
<dbReference type="RefSeq" id="WP_099618943.1">
    <property type="nucleotide sequence ID" value="NZ_KZ319341.1"/>
</dbReference>
<keyword evidence="2" id="KW-0732">Signal</keyword>
<name>A0A2G1VBN9_9GAMM</name>